<dbReference type="EMBL" id="KI913127">
    <property type="protein sequence ID" value="ETV79998.1"/>
    <property type="molecule type" value="Genomic_DNA"/>
</dbReference>
<protein>
    <submittedName>
        <fullName evidence="1">Uncharacterized protein</fullName>
    </submittedName>
</protein>
<reference evidence="1" key="1">
    <citation type="submission" date="2013-12" db="EMBL/GenBank/DDBJ databases">
        <title>The Genome Sequence of Aphanomyces astaci APO3.</title>
        <authorList>
            <consortium name="The Broad Institute Genomics Platform"/>
            <person name="Russ C."/>
            <person name="Tyler B."/>
            <person name="van West P."/>
            <person name="Dieguez-Uribeondo J."/>
            <person name="Young S.K."/>
            <person name="Zeng Q."/>
            <person name="Gargeya S."/>
            <person name="Fitzgerald M."/>
            <person name="Abouelleil A."/>
            <person name="Alvarado L."/>
            <person name="Chapman S.B."/>
            <person name="Gainer-Dewar J."/>
            <person name="Goldberg J."/>
            <person name="Griggs A."/>
            <person name="Gujja S."/>
            <person name="Hansen M."/>
            <person name="Howarth C."/>
            <person name="Imamovic A."/>
            <person name="Ireland A."/>
            <person name="Larimer J."/>
            <person name="McCowan C."/>
            <person name="Murphy C."/>
            <person name="Pearson M."/>
            <person name="Poon T.W."/>
            <person name="Priest M."/>
            <person name="Roberts A."/>
            <person name="Saif S."/>
            <person name="Shea T."/>
            <person name="Sykes S."/>
            <person name="Wortman J."/>
            <person name="Nusbaum C."/>
            <person name="Birren B."/>
        </authorList>
    </citation>
    <scope>NUCLEOTIDE SEQUENCE [LARGE SCALE GENOMIC DNA]</scope>
    <source>
        <strain evidence="1">APO3</strain>
    </source>
</reference>
<organism evidence="1">
    <name type="scientific">Aphanomyces astaci</name>
    <name type="common">Crayfish plague agent</name>
    <dbReference type="NCBI Taxonomy" id="112090"/>
    <lineage>
        <taxon>Eukaryota</taxon>
        <taxon>Sar</taxon>
        <taxon>Stramenopiles</taxon>
        <taxon>Oomycota</taxon>
        <taxon>Saprolegniomycetes</taxon>
        <taxon>Saprolegniales</taxon>
        <taxon>Verrucalvaceae</taxon>
        <taxon>Aphanomyces</taxon>
    </lineage>
</organism>
<evidence type="ECO:0000313" key="1">
    <source>
        <dbReference type="EMBL" id="ETV79998.1"/>
    </source>
</evidence>
<dbReference type="AlphaFoldDB" id="W4GM83"/>
<name>W4GM83_APHAT</name>
<dbReference type="RefSeq" id="XP_009830934.1">
    <property type="nucleotide sequence ID" value="XM_009832632.1"/>
</dbReference>
<gene>
    <name evidence="1" type="ORF">H257_07191</name>
</gene>
<dbReference type="GeneID" id="20809187"/>
<accession>W4GM83</accession>
<dbReference type="VEuPathDB" id="FungiDB:H257_07191"/>
<proteinExistence type="predicted"/>
<sequence length="153" mass="17840">MHVYAYATGTTELKTAAIQMYTEVDLSIWTSPNMTVAMATVYVVKPRWPCHLRLRWPWNCSNLSFLCPDPICTSTNTITRVPHHECQPCGTTLLPRDTRWTRMPTRPTSVHVPAAWFMTLWMLRWMRWFGDRTLRWSVSKGRYTNMASDANPT</sequence>